<dbReference type="EMBL" id="JAAGPU010000017">
    <property type="protein sequence ID" value="NEU05245.1"/>
    <property type="molecule type" value="Genomic_DNA"/>
</dbReference>
<protein>
    <submittedName>
        <fullName evidence="1">Uncharacterized protein</fullName>
    </submittedName>
</protein>
<evidence type="ECO:0000313" key="1">
    <source>
        <dbReference type="EMBL" id="NEU05245.1"/>
    </source>
</evidence>
<proteinExistence type="predicted"/>
<accession>A0A6M0H3F3</accession>
<dbReference type="AlphaFoldDB" id="A0A6M0H3F3"/>
<name>A0A6M0H3F3_9CLOT</name>
<reference evidence="1 2" key="1">
    <citation type="submission" date="2020-02" db="EMBL/GenBank/DDBJ databases">
        <title>Genome assembly of a novel Clostridium senegalense strain.</title>
        <authorList>
            <person name="Gupta T.B."/>
            <person name="Jauregui R."/>
            <person name="Maclean P."/>
            <person name="Nawarathana A."/>
            <person name="Brightwell G."/>
        </authorList>
    </citation>
    <scope>NUCLEOTIDE SEQUENCE [LARGE SCALE GENOMIC DNA]</scope>
    <source>
        <strain evidence="1 2">AGRFS4</strain>
    </source>
</reference>
<gene>
    <name evidence="1" type="ORF">G3M99_10350</name>
</gene>
<evidence type="ECO:0000313" key="2">
    <source>
        <dbReference type="Proteomes" id="UP000481872"/>
    </source>
</evidence>
<keyword evidence="2" id="KW-1185">Reference proteome</keyword>
<sequence>MYVVLGNEAVDSKEFKNKIESETDFKVVKDMCKGSKREDILAYNLSVSIDILNEMIIEAGFNPKELSEDELFDEYLTVAEDLALDLEELVGEDSVLDIKAYKWDPSSNDIKLVLVIADYELPEVKVNDVVRRLLKQVE</sequence>
<dbReference type="RefSeq" id="WP_010297452.1">
    <property type="nucleotide sequence ID" value="NZ_CABKRL010000004.1"/>
</dbReference>
<comment type="caution">
    <text evidence="1">The sequence shown here is derived from an EMBL/GenBank/DDBJ whole genome shotgun (WGS) entry which is preliminary data.</text>
</comment>
<organism evidence="1 2">
    <name type="scientific">Clostridium senegalense</name>
    <dbReference type="NCBI Taxonomy" id="1465809"/>
    <lineage>
        <taxon>Bacteria</taxon>
        <taxon>Bacillati</taxon>
        <taxon>Bacillota</taxon>
        <taxon>Clostridia</taxon>
        <taxon>Eubacteriales</taxon>
        <taxon>Clostridiaceae</taxon>
        <taxon>Clostridium</taxon>
    </lineage>
</organism>
<dbReference type="Proteomes" id="UP000481872">
    <property type="component" value="Unassembled WGS sequence"/>
</dbReference>